<protein>
    <submittedName>
        <fullName evidence="2">DUF2232 domain-containing protein</fullName>
    </submittedName>
</protein>
<dbReference type="Proteomes" id="UP000215694">
    <property type="component" value="Unassembled WGS sequence"/>
</dbReference>
<sequence length="322" mass="36626">MSTTKKLTEASLLSSLFIVTTIIAVGTGLGYGIYLDFIVPIFFCVVCLKCELKYTVLSGVSSLIIIFLVLGNIGAAIWSSQSIVLGIVCGYLLSRDSTIIDDLVYGSIIGIMLMVFVDIYASAIIGYSFMKEFQGYANMFPFKEYAEIVYYLFIAVFPLGMFFSIYSLSLFVGKKLDILRGNTKKKLYVISNFRNYGRFVCCSKKVFYICVTWIILVDLLKLIQIHIDNTYINTIVISSQYICYYFVIKDSFSTIQNYIFSKYNKVLYVRILSIIILILLMIIFKITTMILVSISVLLDKKINIRVKQMNIVSSYADTFAKR</sequence>
<evidence type="ECO:0000313" key="2">
    <source>
        <dbReference type="EMBL" id="RDY26786.1"/>
    </source>
</evidence>
<feature type="transmembrane region" description="Helical" evidence="1">
    <location>
        <begin position="148"/>
        <end position="172"/>
    </location>
</feature>
<dbReference type="OrthoDB" id="1757887at2"/>
<feature type="transmembrane region" description="Helical" evidence="1">
    <location>
        <begin position="105"/>
        <end position="127"/>
    </location>
</feature>
<keyword evidence="1" id="KW-0472">Membrane</keyword>
<gene>
    <name evidence="2" type="ORF">CHL78_011995</name>
</gene>
<feature type="transmembrane region" description="Helical" evidence="1">
    <location>
        <begin position="206"/>
        <end position="223"/>
    </location>
</feature>
<dbReference type="RefSeq" id="WP_094369406.1">
    <property type="nucleotide sequence ID" value="NZ_NOJY02000020.1"/>
</dbReference>
<dbReference type="EMBL" id="NOJY02000020">
    <property type="protein sequence ID" value="RDY26786.1"/>
    <property type="molecule type" value="Genomic_DNA"/>
</dbReference>
<feature type="transmembrane region" description="Helical" evidence="1">
    <location>
        <begin position="60"/>
        <end position="93"/>
    </location>
</feature>
<comment type="caution">
    <text evidence="2">The sequence shown here is derived from an EMBL/GenBank/DDBJ whole genome shotgun (WGS) entry which is preliminary data.</text>
</comment>
<accession>A0A371J295</accession>
<evidence type="ECO:0000256" key="1">
    <source>
        <dbReference type="SAM" id="Phobius"/>
    </source>
</evidence>
<feature type="transmembrane region" description="Helical" evidence="1">
    <location>
        <begin position="7"/>
        <end position="25"/>
    </location>
</feature>
<dbReference type="Pfam" id="PF09991">
    <property type="entry name" value="DUF2232"/>
    <property type="match status" value="1"/>
</dbReference>
<dbReference type="AlphaFoldDB" id="A0A371J295"/>
<keyword evidence="3" id="KW-1185">Reference proteome</keyword>
<feature type="transmembrane region" description="Helical" evidence="1">
    <location>
        <begin position="230"/>
        <end position="247"/>
    </location>
</feature>
<keyword evidence="1" id="KW-0812">Transmembrane</keyword>
<feature type="transmembrane region" description="Helical" evidence="1">
    <location>
        <begin position="267"/>
        <end position="298"/>
    </location>
</feature>
<dbReference type="InterPro" id="IPR018710">
    <property type="entry name" value="DUF2232"/>
</dbReference>
<reference evidence="2 3" key="1">
    <citation type="journal article" date="2017" name="Genome Announc.">
        <title>Draft Genome Sequence of Romboutsia weinsteinii sp. nov. Strain CCRI-19649(T) Isolated from Surface Water.</title>
        <authorList>
            <person name="Maheux A.F."/>
            <person name="Boudreau D.K."/>
            <person name="Berube E."/>
            <person name="Boissinot M."/>
            <person name="Cantin P."/>
            <person name="Raymond F."/>
            <person name="Corbeil J."/>
            <person name="Omar R.F."/>
            <person name="Bergeron M.G."/>
        </authorList>
    </citation>
    <scope>NUCLEOTIDE SEQUENCE [LARGE SCALE GENOMIC DNA]</scope>
    <source>
        <strain evidence="2 3">CCRI-19649</strain>
    </source>
</reference>
<evidence type="ECO:0000313" key="3">
    <source>
        <dbReference type="Proteomes" id="UP000215694"/>
    </source>
</evidence>
<organism evidence="2 3">
    <name type="scientific">Romboutsia weinsteinii</name>
    <dbReference type="NCBI Taxonomy" id="2020949"/>
    <lineage>
        <taxon>Bacteria</taxon>
        <taxon>Bacillati</taxon>
        <taxon>Bacillota</taxon>
        <taxon>Clostridia</taxon>
        <taxon>Peptostreptococcales</taxon>
        <taxon>Peptostreptococcaceae</taxon>
        <taxon>Romboutsia</taxon>
    </lineage>
</organism>
<proteinExistence type="predicted"/>
<name>A0A371J295_9FIRM</name>
<keyword evidence="1" id="KW-1133">Transmembrane helix</keyword>